<comment type="function">
    <text evidence="13">Ubiquitin-protein ligase that probably functions as an E3 ligase in conjunction with specific E1 and E2 ligases. May also function as an E4 ligase mediating the assembly of polyubiquitin chains on substrates ubiquitinated by another E3 ubiquitin ligase. May regulate myosin assembly in striated muscles together with STUB1 and VCP/p97 by targeting myosin chaperone UNC45B for proteasomal degradation.</text>
</comment>
<dbReference type="CDD" id="cd16658">
    <property type="entry name" value="RING-Ubox_UBE4B"/>
    <property type="match status" value="1"/>
</dbReference>
<keyword evidence="7" id="KW-0963">Cytoplasm</keyword>
<keyword evidence="11" id="KW-0007">Acetylation</keyword>
<dbReference type="InterPro" id="IPR045132">
    <property type="entry name" value="UBE4"/>
</dbReference>
<feature type="compositionally biased region" description="Polar residues" evidence="17">
    <location>
        <begin position="150"/>
        <end position="161"/>
    </location>
</feature>
<feature type="region of interest" description="Disordered" evidence="17">
    <location>
        <begin position="149"/>
        <end position="240"/>
    </location>
</feature>
<evidence type="ECO:0000256" key="13">
    <source>
        <dbReference type="ARBA" id="ARBA00056267"/>
    </source>
</evidence>
<dbReference type="UniPathway" id="UPA00143"/>
<gene>
    <name evidence="19" type="ORF">RR48_10599</name>
</gene>
<accession>A0A194RMU7</accession>
<feature type="region of interest" description="Disordered" evidence="17">
    <location>
        <begin position="1"/>
        <end position="122"/>
    </location>
</feature>
<evidence type="ECO:0000313" key="20">
    <source>
        <dbReference type="Proteomes" id="UP000053240"/>
    </source>
</evidence>
<evidence type="ECO:0000256" key="10">
    <source>
        <dbReference type="ARBA" id="ARBA00022786"/>
    </source>
</evidence>
<dbReference type="Pfam" id="PF04564">
    <property type="entry name" value="U-box"/>
    <property type="match status" value="1"/>
</dbReference>
<dbReference type="GO" id="GO:0036503">
    <property type="term" value="P:ERAD pathway"/>
    <property type="evidence" value="ECO:0007669"/>
    <property type="project" value="InterPro"/>
</dbReference>
<dbReference type="FunFam" id="3.30.40.10:FF:000060">
    <property type="entry name" value="ubiquitin conjugation factor E4 B"/>
    <property type="match status" value="1"/>
</dbReference>
<dbReference type="InterPro" id="IPR019474">
    <property type="entry name" value="Ub_conjug_fac_E4_core"/>
</dbReference>
<dbReference type="InParanoid" id="A0A194RMU7"/>
<evidence type="ECO:0000256" key="9">
    <source>
        <dbReference type="ARBA" id="ARBA00022679"/>
    </source>
</evidence>
<evidence type="ECO:0000256" key="15">
    <source>
        <dbReference type="ARBA" id="ARBA00081821"/>
    </source>
</evidence>
<dbReference type="GO" id="GO:0006511">
    <property type="term" value="P:ubiquitin-dependent protein catabolic process"/>
    <property type="evidence" value="ECO:0007669"/>
    <property type="project" value="InterPro"/>
</dbReference>
<evidence type="ECO:0000256" key="7">
    <source>
        <dbReference type="ARBA" id="ARBA00022490"/>
    </source>
</evidence>
<comment type="subcellular location">
    <subcellularLocation>
        <location evidence="3">Cytoplasm</location>
    </subcellularLocation>
    <subcellularLocation>
        <location evidence="2">Nucleus</location>
    </subcellularLocation>
</comment>
<feature type="compositionally biased region" description="Low complexity" evidence="17">
    <location>
        <begin position="16"/>
        <end position="25"/>
    </location>
</feature>
<keyword evidence="10" id="KW-0833">Ubl conjugation pathway</keyword>
<dbReference type="EMBL" id="KQ459989">
    <property type="protein sequence ID" value="KPJ18655.1"/>
    <property type="molecule type" value="Genomic_DNA"/>
</dbReference>
<evidence type="ECO:0000256" key="8">
    <source>
        <dbReference type="ARBA" id="ARBA00022553"/>
    </source>
</evidence>
<feature type="compositionally biased region" description="Low complexity" evidence="17">
    <location>
        <begin position="51"/>
        <end position="62"/>
    </location>
</feature>
<feature type="domain" description="U-box" evidence="18">
    <location>
        <begin position="1231"/>
        <end position="1304"/>
    </location>
</feature>
<evidence type="ECO:0000313" key="19">
    <source>
        <dbReference type="EMBL" id="KPJ18655.1"/>
    </source>
</evidence>
<dbReference type="GO" id="GO:0005634">
    <property type="term" value="C:nucleus"/>
    <property type="evidence" value="ECO:0007669"/>
    <property type="project" value="UniProtKB-SubCell"/>
</dbReference>
<keyword evidence="20" id="KW-1185">Reference proteome</keyword>
<name>A0A194RMU7_PAPMA</name>
<dbReference type="GO" id="GO:0000151">
    <property type="term" value="C:ubiquitin ligase complex"/>
    <property type="evidence" value="ECO:0007669"/>
    <property type="project" value="InterPro"/>
</dbReference>
<reference evidence="19 20" key="1">
    <citation type="journal article" date="2015" name="Nat. Commun.">
        <title>Outbred genome sequencing and CRISPR/Cas9 gene editing in butterflies.</title>
        <authorList>
            <person name="Li X."/>
            <person name="Fan D."/>
            <person name="Zhang W."/>
            <person name="Liu G."/>
            <person name="Zhang L."/>
            <person name="Zhao L."/>
            <person name="Fang X."/>
            <person name="Chen L."/>
            <person name="Dong Y."/>
            <person name="Chen Y."/>
            <person name="Ding Y."/>
            <person name="Zhao R."/>
            <person name="Feng M."/>
            <person name="Zhu Y."/>
            <person name="Feng Y."/>
            <person name="Jiang X."/>
            <person name="Zhu D."/>
            <person name="Xiang H."/>
            <person name="Feng X."/>
            <person name="Li S."/>
            <person name="Wang J."/>
            <person name="Zhang G."/>
            <person name="Kronforst M.R."/>
            <person name="Wang W."/>
        </authorList>
    </citation>
    <scope>NUCLEOTIDE SEQUENCE [LARGE SCALE GENOMIC DNA]</scope>
    <source>
        <strain evidence="19">Ya'a_city_454_Pm</strain>
        <tissue evidence="19">Whole body</tissue>
    </source>
</reference>
<evidence type="ECO:0000256" key="1">
    <source>
        <dbReference type="ARBA" id="ARBA00000900"/>
    </source>
</evidence>
<dbReference type="PROSITE" id="PS51698">
    <property type="entry name" value="U_BOX"/>
    <property type="match status" value="1"/>
</dbReference>
<protein>
    <recommendedName>
        <fullName evidence="14">Ubiquitin conjugation factor E4 B</fullName>
        <ecNumber evidence="6">2.3.2.27</ecNumber>
    </recommendedName>
    <alternativeName>
        <fullName evidence="16">RING-type E3 ubiquitin transferase E4 B</fullName>
    </alternativeName>
    <alternativeName>
        <fullName evidence="15">Ubiquitin fusion degradation protein 2</fullName>
    </alternativeName>
</protein>
<dbReference type="FunCoup" id="A0A194RMU7">
    <property type="interactions" value="2499"/>
</dbReference>
<evidence type="ECO:0000256" key="4">
    <source>
        <dbReference type="ARBA" id="ARBA00004906"/>
    </source>
</evidence>
<feature type="compositionally biased region" description="Low complexity" evidence="17">
    <location>
        <begin position="209"/>
        <end position="219"/>
    </location>
</feature>
<evidence type="ECO:0000256" key="5">
    <source>
        <dbReference type="ARBA" id="ARBA00007434"/>
    </source>
</evidence>
<dbReference type="GO" id="GO:0034450">
    <property type="term" value="F:ubiquitin-ubiquitin ligase activity"/>
    <property type="evidence" value="ECO:0007669"/>
    <property type="project" value="InterPro"/>
</dbReference>
<dbReference type="Proteomes" id="UP000053240">
    <property type="component" value="Unassembled WGS sequence"/>
</dbReference>
<dbReference type="EC" id="2.3.2.27" evidence="6"/>
<evidence type="ECO:0000256" key="17">
    <source>
        <dbReference type="SAM" id="MobiDB-lite"/>
    </source>
</evidence>
<feature type="compositionally biased region" description="Low complexity" evidence="17">
    <location>
        <begin position="855"/>
        <end position="879"/>
    </location>
</feature>
<keyword evidence="9" id="KW-0808">Transferase</keyword>
<dbReference type="GO" id="GO:0005737">
    <property type="term" value="C:cytoplasm"/>
    <property type="evidence" value="ECO:0007669"/>
    <property type="project" value="UniProtKB-SubCell"/>
</dbReference>
<dbReference type="PANTHER" id="PTHR13931:SF2">
    <property type="entry name" value="UBIQUITIN CONJUGATION FACTOR E4 B"/>
    <property type="match status" value="1"/>
</dbReference>
<keyword evidence="8" id="KW-0597">Phosphoprotein</keyword>
<dbReference type="Gene3D" id="3.30.40.10">
    <property type="entry name" value="Zinc/RING finger domain, C3HC4 (zinc finger)"/>
    <property type="match status" value="1"/>
</dbReference>
<evidence type="ECO:0000256" key="2">
    <source>
        <dbReference type="ARBA" id="ARBA00004123"/>
    </source>
</evidence>
<feature type="compositionally biased region" description="Pro residues" evidence="17">
    <location>
        <begin position="26"/>
        <end position="35"/>
    </location>
</feature>
<keyword evidence="12" id="KW-0539">Nucleus</keyword>
<dbReference type="SUPFAM" id="SSF57850">
    <property type="entry name" value="RING/U-box"/>
    <property type="match status" value="1"/>
</dbReference>
<evidence type="ECO:0000256" key="14">
    <source>
        <dbReference type="ARBA" id="ARBA00072779"/>
    </source>
</evidence>
<feature type="compositionally biased region" description="Polar residues" evidence="17">
    <location>
        <begin position="41"/>
        <end position="50"/>
    </location>
</feature>
<evidence type="ECO:0000256" key="12">
    <source>
        <dbReference type="ARBA" id="ARBA00023242"/>
    </source>
</evidence>
<sequence length="1304" mass="147451">MSELSQEEIRRRRLARLGALGATPSSPAPGSPPATPGASLTNTDTVNVQQPSSRLSPSPRGSTESNTSSDSATINRENNFADGVSNSEVPDQNKIPSDSLIVTEKTENNLLDEMPDTKMTDLSQTRQYNSFDSMGDDTLLSCGSVRVGSLPQSTVSGSEGASTREDSTSRSISPPQFVEPPPVRPRTCVASPSCSRRSLSMEVDDVSERNSQSEQSQQEPMDIEEDPSQSPARKIHRTRTVSCTELSEEQLRVIVSKILQISWSEEIVGGMFVPIVAAMLLDNPKLSLEELASEALIDIITQLEDGADPLNQKLIAIAETTKRLMEDCGDDTLTSGPLGSESDNQKGGSTVNLVLPKTIPTQGLAVSYLLRFYNNINLYEREHPKKSSEPPLSDLLQTLRTLIVNHLVLVLRGKFNLEKCRKSPLLPYILIGSTPIGLIPEILLATYLEESFEEVFVPLLLGIREEMRRSVSPLNGRGHGQALRALRSLCELRAGPRHALRPICALIVRLPSLCPPSVTTAPGREIARASFLGPFFAVSLFAEENPRLAERLFATGSSDRSLAFALQRELEASRNTLHTICHNILLCPEAREPFLNYFAELLQRNEHRIRYRNDDRSLAASRNTLHTICHNILLCPEAREPFLNYFAELLQRNEHRIRYRNDDRSLAGDGFMLNVCSVLQLLSIRIKLERVNPFYTFQPNTWIDIHDDTRLYYTSQEAQDWLDALNKDPNHKWPEAKFQTVCWFLTLHMHHVALIPALHTHQRRIRAFRDLQKVIEELMAAEPQWRNTYAALRNRELLRRWRRQIKRLQRSKQCAETALLDSDLMRRSLQFYSSVCVLLTQQLEAARTADRAAANLESPDAGSGSESAAPSAEGGAPRAPHGPSAGSLADAFRATPEWYVEDIADFMLFAVQYVPQIVADYIEEPVVTWLLTAVCNSRLLKNPYLVAKIVEVLFVINLSIPLKLKNVYERFMDHPMSQTSLPSALMRFYTDIETTGQSTEFYDKFTIRFHISIILKGMWDRPIHKQAIVKESRSGRQFVKFINMLMNDTTFLLDECLTYLKRIHEAQEGGPSTEVRARALAQDERQCRSYLTLARETVDMLEYLTVDIKEPFLRPELVDRLASMLNFNLQQLCGPKCKNLKVRRPEKYGWEPRRLLSQLVDIYLHLDSPHFHAALAADERSFRKELFEEAAVRLAKSCIKTPNEIERFKALADNAYQIAVSNQQKSDEYADAPEEYRDPLMDTLMTDPVVLPSGKVMDRSVILRHLLNSATDPFNRQPLTEDQLRPASELKEKIIQWQREKKSS</sequence>
<dbReference type="SMART" id="SM00504">
    <property type="entry name" value="Ubox"/>
    <property type="match status" value="1"/>
</dbReference>
<dbReference type="InterPro" id="IPR013083">
    <property type="entry name" value="Znf_RING/FYVE/PHD"/>
</dbReference>
<evidence type="ECO:0000256" key="6">
    <source>
        <dbReference type="ARBA" id="ARBA00012483"/>
    </source>
</evidence>
<comment type="pathway">
    <text evidence="4">Protein modification; protein ubiquitination.</text>
</comment>
<evidence type="ECO:0000256" key="16">
    <source>
        <dbReference type="ARBA" id="ARBA00083610"/>
    </source>
</evidence>
<evidence type="ECO:0000259" key="18">
    <source>
        <dbReference type="PROSITE" id="PS51698"/>
    </source>
</evidence>
<comment type="catalytic activity">
    <reaction evidence="1">
        <text>S-ubiquitinyl-[E2 ubiquitin-conjugating enzyme]-L-cysteine + [acceptor protein]-L-lysine = [E2 ubiquitin-conjugating enzyme]-L-cysteine + N(6)-ubiquitinyl-[acceptor protein]-L-lysine.</text>
        <dbReference type="EC" id="2.3.2.27"/>
    </reaction>
</comment>
<dbReference type="PANTHER" id="PTHR13931">
    <property type="entry name" value="UBIQUITINATION FACTOR E4"/>
    <property type="match status" value="1"/>
</dbReference>
<dbReference type="Pfam" id="PF10408">
    <property type="entry name" value="Ufd2P_core"/>
    <property type="match status" value="1"/>
</dbReference>
<proteinExistence type="inferred from homology"/>
<dbReference type="GO" id="GO:0000209">
    <property type="term" value="P:protein polyubiquitination"/>
    <property type="evidence" value="ECO:0007669"/>
    <property type="project" value="TreeGrafter"/>
</dbReference>
<organism evidence="19 20">
    <name type="scientific">Papilio machaon</name>
    <name type="common">Old World swallowtail butterfly</name>
    <dbReference type="NCBI Taxonomy" id="76193"/>
    <lineage>
        <taxon>Eukaryota</taxon>
        <taxon>Metazoa</taxon>
        <taxon>Ecdysozoa</taxon>
        <taxon>Arthropoda</taxon>
        <taxon>Hexapoda</taxon>
        <taxon>Insecta</taxon>
        <taxon>Pterygota</taxon>
        <taxon>Neoptera</taxon>
        <taxon>Endopterygota</taxon>
        <taxon>Lepidoptera</taxon>
        <taxon>Glossata</taxon>
        <taxon>Ditrysia</taxon>
        <taxon>Papilionoidea</taxon>
        <taxon>Papilionidae</taxon>
        <taxon>Papilioninae</taxon>
        <taxon>Papilio</taxon>
    </lineage>
</organism>
<dbReference type="InterPro" id="IPR003613">
    <property type="entry name" value="Ubox_domain"/>
</dbReference>
<evidence type="ECO:0000256" key="11">
    <source>
        <dbReference type="ARBA" id="ARBA00022990"/>
    </source>
</evidence>
<feature type="region of interest" description="Disordered" evidence="17">
    <location>
        <begin position="855"/>
        <end position="886"/>
    </location>
</feature>
<comment type="similarity">
    <text evidence="5">Belongs to the ubiquitin conjugation factor E4 family.</text>
</comment>
<feature type="compositionally biased region" description="Polar residues" evidence="17">
    <location>
        <begin position="63"/>
        <end position="96"/>
    </location>
</feature>
<evidence type="ECO:0000256" key="3">
    <source>
        <dbReference type="ARBA" id="ARBA00004496"/>
    </source>
</evidence>
<dbReference type="STRING" id="76193.A0A194RMU7"/>